<keyword evidence="3" id="KW-1185">Reference proteome</keyword>
<proteinExistence type="predicted"/>
<dbReference type="SUPFAM" id="SSF53335">
    <property type="entry name" value="S-adenosyl-L-methionine-dependent methyltransferases"/>
    <property type="match status" value="1"/>
</dbReference>
<reference evidence="2" key="1">
    <citation type="submission" date="2020-11" db="EMBL/GenBank/DDBJ databases">
        <title>Halonatronomonas betainensis gen. nov., sp. nov. a novel haloalkaliphilic representative of the family Halanaerobiacae capable of betaine degradation.</title>
        <authorList>
            <person name="Boltyanskaya Y."/>
            <person name="Kevbrin V."/>
            <person name="Detkova E."/>
            <person name="Grouzdev D.S."/>
            <person name="Koziaeva V."/>
            <person name="Zhilina T."/>
        </authorList>
    </citation>
    <scope>NUCLEOTIDE SEQUENCE</scope>
    <source>
        <strain evidence="2">Z-7014</strain>
    </source>
</reference>
<dbReference type="InterPro" id="IPR029063">
    <property type="entry name" value="SAM-dependent_MTases_sf"/>
</dbReference>
<dbReference type="GO" id="GO:0008168">
    <property type="term" value="F:methyltransferase activity"/>
    <property type="evidence" value="ECO:0007669"/>
    <property type="project" value="UniProtKB-KW"/>
</dbReference>
<sequence length="248" mass="29123">MKKITGNFIRKSFGQAVTEYTKAIEEIGLWESEKYVFNKYFTDKDKSILDIGCGAGRTTFALYERGHHNIIGLDLTPEMIDSARELNKKRATDIEFITGDATDLNFTDNSFDYALFSFNGLMQIPKRANRIQALKEIRRVLKPGGIFIFTTHDRENNENYKEFWEKEEKIWAEGKEDERVYEYGDKTLPSGENGRDTFIHFPDRQEILECLKEVKLQLVEDFYREALIEESDEIKKFSAECRFWITKK</sequence>
<protein>
    <submittedName>
        <fullName evidence="2">Class I SAM-dependent methyltransferase</fullName>
    </submittedName>
</protein>
<accession>A0A931AWT9</accession>
<dbReference type="Proteomes" id="UP000621436">
    <property type="component" value="Unassembled WGS sequence"/>
</dbReference>
<feature type="domain" description="Methyltransferase" evidence="1">
    <location>
        <begin position="48"/>
        <end position="145"/>
    </location>
</feature>
<keyword evidence="2" id="KW-0808">Transferase</keyword>
<dbReference type="RefSeq" id="WP_270453054.1">
    <property type="nucleotide sequence ID" value="NZ_JADPIE010000002.1"/>
</dbReference>
<evidence type="ECO:0000313" key="3">
    <source>
        <dbReference type="Proteomes" id="UP000621436"/>
    </source>
</evidence>
<dbReference type="AlphaFoldDB" id="A0A931AWT9"/>
<dbReference type="PANTHER" id="PTHR43591">
    <property type="entry name" value="METHYLTRANSFERASE"/>
    <property type="match status" value="1"/>
</dbReference>
<evidence type="ECO:0000313" key="2">
    <source>
        <dbReference type="EMBL" id="MBF8436253.1"/>
    </source>
</evidence>
<dbReference type="CDD" id="cd02440">
    <property type="entry name" value="AdoMet_MTases"/>
    <property type="match status" value="1"/>
</dbReference>
<dbReference type="PANTHER" id="PTHR43591:SF110">
    <property type="entry name" value="RHODANESE DOMAIN-CONTAINING PROTEIN"/>
    <property type="match status" value="1"/>
</dbReference>
<dbReference type="Gene3D" id="3.40.50.150">
    <property type="entry name" value="Vaccinia Virus protein VP39"/>
    <property type="match status" value="1"/>
</dbReference>
<gene>
    <name evidence="2" type="ORF">I0Q91_04110</name>
</gene>
<dbReference type="GO" id="GO:0032259">
    <property type="term" value="P:methylation"/>
    <property type="evidence" value="ECO:0007669"/>
    <property type="project" value="UniProtKB-KW"/>
</dbReference>
<organism evidence="2 3">
    <name type="scientific">Halonatronomonas betaini</name>
    <dbReference type="NCBI Taxonomy" id="2778430"/>
    <lineage>
        <taxon>Bacteria</taxon>
        <taxon>Bacillati</taxon>
        <taxon>Bacillota</taxon>
        <taxon>Clostridia</taxon>
        <taxon>Halanaerobiales</taxon>
        <taxon>Halarsenatibacteraceae</taxon>
        <taxon>Halonatronomonas</taxon>
    </lineage>
</organism>
<keyword evidence="2" id="KW-0489">Methyltransferase</keyword>
<name>A0A931AWT9_9FIRM</name>
<dbReference type="InterPro" id="IPR041698">
    <property type="entry name" value="Methyltransf_25"/>
</dbReference>
<dbReference type="Pfam" id="PF13649">
    <property type="entry name" value="Methyltransf_25"/>
    <property type="match status" value="1"/>
</dbReference>
<evidence type="ECO:0000259" key="1">
    <source>
        <dbReference type="Pfam" id="PF13649"/>
    </source>
</evidence>
<comment type="caution">
    <text evidence="2">The sequence shown here is derived from an EMBL/GenBank/DDBJ whole genome shotgun (WGS) entry which is preliminary data.</text>
</comment>
<dbReference type="EMBL" id="JADPIE010000002">
    <property type="protein sequence ID" value="MBF8436253.1"/>
    <property type="molecule type" value="Genomic_DNA"/>
</dbReference>